<accession>A0A0N0P954</accession>
<keyword evidence="2 3" id="KW-0694">RNA-binding</keyword>
<dbReference type="SMART" id="SM00360">
    <property type="entry name" value="RRM"/>
    <property type="match status" value="2"/>
</dbReference>
<evidence type="ECO:0000259" key="5">
    <source>
        <dbReference type="PROSITE" id="PS50102"/>
    </source>
</evidence>
<gene>
    <name evidence="6" type="ORF">ABL78_0145</name>
</gene>
<dbReference type="Pfam" id="PF00076">
    <property type="entry name" value="RRM_1"/>
    <property type="match status" value="1"/>
</dbReference>
<dbReference type="Proteomes" id="UP000038009">
    <property type="component" value="Unassembled WGS sequence"/>
</dbReference>
<dbReference type="GO" id="GO:0003723">
    <property type="term" value="F:RNA binding"/>
    <property type="evidence" value="ECO:0007669"/>
    <property type="project" value="UniProtKB-UniRule"/>
</dbReference>
<dbReference type="Gene3D" id="3.30.70.330">
    <property type="match status" value="2"/>
</dbReference>
<feature type="domain" description="RRM" evidence="5">
    <location>
        <begin position="72"/>
        <end position="140"/>
    </location>
</feature>
<dbReference type="VEuPathDB" id="TriTrypDB:Lsey_0002_0330"/>
<proteinExistence type="predicted"/>
<dbReference type="InterPro" id="IPR012677">
    <property type="entry name" value="Nucleotide-bd_a/b_plait_sf"/>
</dbReference>
<evidence type="ECO:0000256" key="4">
    <source>
        <dbReference type="SAM" id="MobiDB-lite"/>
    </source>
</evidence>
<evidence type="ECO:0000256" key="1">
    <source>
        <dbReference type="ARBA" id="ARBA00022737"/>
    </source>
</evidence>
<evidence type="ECO:0000256" key="3">
    <source>
        <dbReference type="PROSITE-ProRule" id="PRU00176"/>
    </source>
</evidence>
<dbReference type="SUPFAM" id="SSF54928">
    <property type="entry name" value="RNA-binding domain, RBD"/>
    <property type="match status" value="1"/>
</dbReference>
<comment type="caution">
    <text evidence="6">The sequence shown here is derived from an EMBL/GenBank/DDBJ whole genome shotgun (WGS) entry which is preliminary data.</text>
</comment>
<evidence type="ECO:0000256" key="2">
    <source>
        <dbReference type="ARBA" id="ARBA00022884"/>
    </source>
</evidence>
<evidence type="ECO:0000313" key="6">
    <source>
        <dbReference type="EMBL" id="KPI90709.1"/>
    </source>
</evidence>
<dbReference type="AlphaFoldDB" id="A0A0N0P954"/>
<feature type="compositionally biased region" description="Basic and acidic residues" evidence="4">
    <location>
        <begin position="475"/>
        <end position="484"/>
    </location>
</feature>
<dbReference type="OMA" id="CAAIHNT"/>
<sequence length="768" mass="82252">MRCYNPLTPPADSTLPVASAHTTPVKSQSEWNASSYPQISGSVAEFWTWLDDLQNFEWAVNTFPVEKGYSDRNVFVSKLPLSFTDRDLQSMFENFGEVVSAKVMLNVSTGVSKETGFVQFATAKDALRARSFLRLRPAVTEPVMPEVNTQWAQNKHDGGVYGERSQQARKLFIRNIPVGVSNDEMRALMAKFGEMAEVTLHADTYGSPAHAANSRECECSADEMDSGAAAGEASNPALSKRTTRICFVTFVHPGVAARACAAIHNTKPFRSCGGIPLMAKIAEDNIARQTRHQQASMHHSYMRAASAVATSTWGYGSRPPMRSGQRASDNTSPMVNAAWPQHTQCTNKSGIVDPMPMVAKQPQTKQSDYLQDHAPASASPLYGGMQSQGYVGNWCVNPTLPSPSSNTTCYKEDNPAAHTAVASNSSMARLTFPSRSLDSHVDVLDTAALAANRSPRPLSTTASPSMKIPNAPDMQKPDDAERRRPSLTTLTPGPPSLCVKPRTSGGVTSAPTSSRGAPVDVLGCSPPYNLGAEAARSTSPTLPGTANGKYAEQLSSTSISVLTQQQQPKEMRRIGDALQSGRSDFAAAATAAAEIAKSPVPADAMIDSWKARPHAWSSRSSDTNSFSSSCYDGVRNTVNVHVRSTSRPRRIGQTVHLQGGGAVAVIAVTPESSSTPRNLTSPAAARMSPVPLMTLDSLSVMPSPSLSHSALDESIVSSYSSFAFANSRSTPYITPTSIPSSSQTRYRNNPYGMNIVLEKTQSASFAEA</sequence>
<feature type="domain" description="RRM" evidence="5">
    <location>
        <begin position="169"/>
        <end position="284"/>
    </location>
</feature>
<dbReference type="PROSITE" id="PS50102">
    <property type="entry name" value="RRM"/>
    <property type="match status" value="2"/>
</dbReference>
<evidence type="ECO:0000313" key="7">
    <source>
        <dbReference type="Proteomes" id="UP000038009"/>
    </source>
</evidence>
<dbReference type="OrthoDB" id="6159137at2759"/>
<name>A0A0N0P954_LEPSE</name>
<dbReference type="InterPro" id="IPR000504">
    <property type="entry name" value="RRM_dom"/>
</dbReference>
<protein>
    <submittedName>
        <fullName evidence="6">Putative Rna binding protein</fullName>
    </submittedName>
</protein>
<keyword evidence="1" id="KW-0677">Repeat</keyword>
<dbReference type="EMBL" id="LJSK01000002">
    <property type="protein sequence ID" value="KPI90709.1"/>
    <property type="molecule type" value="Genomic_DNA"/>
</dbReference>
<dbReference type="PANTHER" id="PTHR24012">
    <property type="entry name" value="RNA BINDING PROTEIN"/>
    <property type="match status" value="1"/>
</dbReference>
<feature type="region of interest" description="Disordered" evidence="4">
    <location>
        <begin position="452"/>
        <end position="521"/>
    </location>
</feature>
<feature type="compositionally biased region" description="Polar residues" evidence="4">
    <location>
        <begin position="505"/>
        <end position="515"/>
    </location>
</feature>
<organism evidence="6 7">
    <name type="scientific">Leptomonas seymouri</name>
    <dbReference type="NCBI Taxonomy" id="5684"/>
    <lineage>
        <taxon>Eukaryota</taxon>
        <taxon>Discoba</taxon>
        <taxon>Euglenozoa</taxon>
        <taxon>Kinetoplastea</taxon>
        <taxon>Metakinetoplastina</taxon>
        <taxon>Trypanosomatida</taxon>
        <taxon>Trypanosomatidae</taxon>
        <taxon>Leishmaniinae</taxon>
        <taxon>Leptomonas</taxon>
    </lineage>
</organism>
<dbReference type="InterPro" id="IPR035979">
    <property type="entry name" value="RBD_domain_sf"/>
</dbReference>
<reference evidence="6 7" key="1">
    <citation type="journal article" date="2015" name="PLoS Pathog.">
        <title>Leptomonas seymouri: Adaptations to the Dixenous Life Cycle Analyzed by Genome Sequencing, Transcriptome Profiling and Co-infection with Leishmania donovani.</title>
        <authorList>
            <person name="Kraeva N."/>
            <person name="Butenko A."/>
            <person name="Hlavacova J."/>
            <person name="Kostygov A."/>
            <person name="Myskova J."/>
            <person name="Grybchuk D."/>
            <person name="Lestinova T."/>
            <person name="Votypka J."/>
            <person name="Volf P."/>
            <person name="Opperdoes F."/>
            <person name="Flegontov P."/>
            <person name="Lukes J."/>
            <person name="Yurchenko V."/>
        </authorList>
    </citation>
    <scope>NUCLEOTIDE SEQUENCE [LARGE SCALE GENOMIC DNA]</scope>
    <source>
        <strain evidence="6 7">ATCC 30220</strain>
    </source>
</reference>
<keyword evidence="7" id="KW-1185">Reference proteome</keyword>